<dbReference type="InterPro" id="IPR003386">
    <property type="entry name" value="LACT/PDAT_acylTrfase"/>
</dbReference>
<feature type="signal peptide" evidence="1">
    <location>
        <begin position="1"/>
        <end position="15"/>
    </location>
</feature>
<evidence type="ECO:0000256" key="1">
    <source>
        <dbReference type="SAM" id="SignalP"/>
    </source>
</evidence>
<name>A0ABR2JRY6_9EUKA</name>
<evidence type="ECO:0000313" key="2">
    <source>
        <dbReference type="EMBL" id="KAK8880967.1"/>
    </source>
</evidence>
<dbReference type="InterPro" id="IPR029058">
    <property type="entry name" value="AB_hydrolase_fold"/>
</dbReference>
<feature type="chain" id="PRO_5046068903" description="Lecithin:cholesterol acyltransferase family protein" evidence="1">
    <location>
        <begin position="16"/>
        <end position="461"/>
    </location>
</feature>
<dbReference type="Pfam" id="PF02450">
    <property type="entry name" value="LCAT"/>
    <property type="match status" value="1"/>
</dbReference>
<dbReference type="Proteomes" id="UP001470230">
    <property type="component" value="Unassembled WGS sequence"/>
</dbReference>
<comment type="caution">
    <text evidence="2">The sequence shown here is derived from an EMBL/GenBank/DDBJ whole genome shotgun (WGS) entry which is preliminary data.</text>
</comment>
<dbReference type="SUPFAM" id="SSF53474">
    <property type="entry name" value="alpha/beta-Hydrolases"/>
    <property type="match status" value="1"/>
</dbReference>
<gene>
    <name evidence="2" type="ORF">M9Y10_003673</name>
</gene>
<accession>A0ABR2JRY6</accession>
<protein>
    <recommendedName>
        <fullName evidence="4">Lecithin:cholesterol acyltransferase family protein</fullName>
    </recommendedName>
</protein>
<organism evidence="2 3">
    <name type="scientific">Tritrichomonas musculus</name>
    <dbReference type="NCBI Taxonomy" id="1915356"/>
    <lineage>
        <taxon>Eukaryota</taxon>
        <taxon>Metamonada</taxon>
        <taxon>Parabasalia</taxon>
        <taxon>Tritrichomonadida</taxon>
        <taxon>Tritrichomonadidae</taxon>
        <taxon>Tritrichomonas</taxon>
    </lineage>
</organism>
<keyword evidence="1" id="KW-0732">Signal</keyword>
<sequence>MILLFILTISTQTIAKKSPIVLTPGLYGTNLYVNYSKGTEVPWYCPKSMNDELIWISPMSVIPPWINCQHHLCQATYDPKTQTIHNLPGVNFIIHDFGGIESIDYVVKSRVGNFKYYDGFKSLIDYYLQRDYSVKGNFFAAPYDWRLGPQFLDDFWIQYRKLIEEAYEKSNGRKVTLVGFSMGCFMIQQFLTADKTFSMNDGLFHSIRDINLIVNESWKQKYIEKVVLIAPSLGGSFTYFESMILRVSLLFPYARNEHISDMSSSLPGFHSHHPNFEIFKNYTLATGPDGKNYTIEELDDVILKYSGIKESFIPAFNVCLDLQRKAPLDIGENIPLAVIYNSGVKTLSFLDFSKGWDKYPVKHYDIKGDGTLPVEAPLFPCKNWSADNRALICIDVNKSDPKKFKHSALQNNPLVFEILYNLTSSEAGDDGGNLWWKKKGRKLLALGENEFEDNLNLSLEL</sequence>
<evidence type="ECO:0008006" key="4">
    <source>
        <dbReference type="Google" id="ProtNLM"/>
    </source>
</evidence>
<reference evidence="2 3" key="1">
    <citation type="submission" date="2024-04" db="EMBL/GenBank/DDBJ databases">
        <title>Tritrichomonas musculus Genome.</title>
        <authorList>
            <person name="Alves-Ferreira E."/>
            <person name="Grigg M."/>
            <person name="Lorenzi H."/>
            <person name="Galac M."/>
        </authorList>
    </citation>
    <scope>NUCLEOTIDE SEQUENCE [LARGE SCALE GENOMIC DNA]</scope>
    <source>
        <strain evidence="2 3">EAF2021</strain>
    </source>
</reference>
<dbReference type="Gene3D" id="3.40.50.1820">
    <property type="entry name" value="alpha/beta hydrolase"/>
    <property type="match status" value="1"/>
</dbReference>
<keyword evidence="3" id="KW-1185">Reference proteome</keyword>
<proteinExistence type="predicted"/>
<dbReference type="EMBL" id="JAPFFF010000010">
    <property type="protein sequence ID" value="KAK8880967.1"/>
    <property type="molecule type" value="Genomic_DNA"/>
</dbReference>
<dbReference type="PANTHER" id="PTHR11440">
    <property type="entry name" value="LECITHIN-CHOLESTEROL ACYLTRANSFERASE-RELATED"/>
    <property type="match status" value="1"/>
</dbReference>
<evidence type="ECO:0000313" key="3">
    <source>
        <dbReference type="Proteomes" id="UP001470230"/>
    </source>
</evidence>